<evidence type="ECO:0000313" key="2">
    <source>
        <dbReference type="Proteomes" id="UP001586593"/>
    </source>
</evidence>
<dbReference type="EMBL" id="JAZHXJ010000615">
    <property type="protein sequence ID" value="KAL1855812.1"/>
    <property type="molecule type" value="Genomic_DNA"/>
</dbReference>
<evidence type="ECO:0000313" key="1">
    <source>
        <dbReference type="EMBL" id="KAL1855812.1"/>
    </source>
</evidence>
<proteinExistence type="predicted"/>
<reference evidence="1 2" key="1">
    <citation type="journal article" date="2024" name="Commun. Biol.">
        <title>Comparative genomic analysis of thermophilic fungi reveals convergent evolutionary adaptations and gene losses.</title>
        <authorList>
            <person name="Steindorff A.S."/>
            <person name="Aguilar-Pontes M.V."/>
            <person name="Robinson A.J."/>
            <person name="Andreopoulos B."/>
            <person name="LaButti K."/>
            <person name="Kuo A."/>
            <person name="Mondo S."/>
            <person name="Riley R."/>
            <person name="Otillar R."/>
            <person name="Haridas S."/>
            <person name="Lipzen A."/>
            <person name="Grimwood J."/>
            <person name="Schmutz J."/>
            <person name="Clum A."/>
            <person name="Reid I.D."/>
            <person name="Moisan M.C."/>
            <person name="Butler G."/>
            <person name="Nguyen T.T.M."/>
            <person name="Dewar K."/>
            <person name="Conant G."/>
            <person name="Drula E."/>
            <person name="Henrissat B."/>
            <person name="Hansel C."/>
            <person name="Singer S."/>
            <person name="Hutchinson M.I."/>
            <person name="de Vries R.P."/>
            <person name="Natvig D.O."/>
            <person name="Powell A.J."/>
            <person name="Tsang A."/>
            <person name="Grigoriev I.V."/>
        </authorList>
    </citation>
    <scope>NUCLEOTIDE SEQUENCE [LARGE SCALE GENOMIC DNA]</scope>
    <source>
        <strain evidence="1 2">ATCC 24622</strain>
    </source>
</reference>
<accession>A0ABR3W8I9</accession>
<gene>
    <name evidence="1" type="ORF">VTK73DRAFT_8472</name>
</gene>
<sequence length="142" mass="15707">MDDWPSFPISLFQRCLGSYHDETFRTDVALRVQNGDLLAVEREGARLVRCVEALPNRATQLPKAVRKSAHVFKSLGRYAEAIQVQGRILAPPPEVVVPQDLRIYAGEGVLMGHLPLINVGSVPPSRNAVGTLRLFEIMYAVS</sequence>
<keyword evidence="2" id="KW-1185">Reference proteome</keyword>
<evidence type="ECO:0008006" key="3">
    <source>
        <dbReference type="Google" id="ProtNLM"/>
    </source>
</evidence>
<organism evidence="1 2">
    <name type="scientific">Phialemonium thermophilum</name>
    <dbReference type="NCBI Taxonomy" id="223376"/>
    <lineage>
        <taxon>Eukaryota</taxon>
        <taxon>Fungi</taxon>
        <taxon>Dikarya</taxon>
        <taxon>Ascomycota</taxon>
        <taxon>Pezizomycotina</taxon>
        <taxon>Sordariomycetes</taxon>
        <taxon>Sordariomycetidae</taxon>
        <taxon>Cephalothecales</taxon>
        <taxon>Cephalothecaceae</taxon>
        <taxon>Phialemonium</taxon>
    </lineage>
</organism>
<protein>
    <recommendedName>
        <fullName evidence="3">Hedgehog/Intein (Hint) domain-containing protein</fullName>
    </recommendedName>
</protein>
<name>A0ABR3W8I9_9PEZI</name>
<dbReference type="Proteomes" id="UP001586593">
    <property type="component" value="Unassembled WGS sequence"/>
</dbReference>
<comment type="caution">
    <text evidence="1">The sequence shown here is derived from an EMBL/GenBank/DDBJ whole genome shotgun (WGS) entry which is preliminary data.</text>
</comment>